<dbReference type="Proteomes" id="UP000520767">
    <property type="component" value="Unassembled WGS sequence"/>
</dbReference>
<keyword evidence="1" id="KW-0175">Coiled coil</keyword>
<evidence type="ECO:0000313" key="3">
    <source>
        <dbReference type="Proteomes" id="UP000520767"/>
    </source>
</evidence>
<accession>A0A7W7VE30</accession>
<evidence type="ECO:0000313" key="2">
    <source>
        <dbReference type="EMBL" id="MBB4906777.1"/>
    </source>
</evidence>
<dbReference type="RefSeq" id="WP_184810937.1">
    <property type="nucleotide sequence ID" value="NZ_JACHJQ010000003.1"/>
</dbReference>
<dbReference type="AlphaFoldDB" id="A0A7W7VE30"/>
<proteinExistence type="predicted"/>
<dbReference type="EMBL" id="JACHJQ010000003">
    <property type="protein sequence ID" value="MBB4906777.1"/>
    <property type="molecule type" value="Genomic_DNA"/>
</dbReference>
<name>A0A7W7VE30_9PSEU</name>
<reference evidence="2 3" key="1">
    <citation type="submission" date="2020-08" db="EMBL/GenBank/DDBJ databases">
        <title>Genomic Encyclopedia of Type Strains, Phase III (KMG-III): the genomes of soil and plant-associated and newly described type strains.</title>
        <authorList>
            <person name="Whitman W."/>
        </authorList>
    </citation>
    <scope>NUCLEOTIDE SEQUENCE [LARGE SCALE GENOMIC DNA]</scope>
    <source>
        <strain evidence="2 3">CECT 8960</strain>
    </source>
</reference>
<evidence type="ECO:0000256" key="1">
    <source>
        <dbReference type="SAM" id="Coils"/>
    </source>
</evidence>
<sequence>MPAPSTGVGAVAIWTSADQPGLGDQLLGRVIQQELLARLPGWRMTLCSPDGWRRPAVADGGLVAEPLRDRSPDELAAAATLTVVCSDDPFTLELATRLDPAHPVVPFGVREVPAVLAARAAFVAEADPAFLLDHVVGLETLPVRVAQLRQLGELPDGDYDVSEFPAGVVFEDRLAILSGARSVTTDDEHVAAACAALGVSCVGPAPRGSVTELRDELDRLAALAEKTLAEQGGDLGTRMAVLAEENHALRLAHWLLRERMLVERQRLVEPLAETWRERDEAVDEAAGLRDRNRELARQNEELAARLAHVESELSAWQGTKLVRWTRPLRDAYGKARG</sequence>
<gene>
    <name evidence="2" type="ORF">FHR82_002997</name>
</gene>
<comment type="caution">
    <text evidence="2">The sequence shown here is derived from an EMBL/GenBank/DDBJ whole genome shotgun (WGS) entry which is preliminary data.</text>
</comment>
<keyword evidence="3" id="KW-1185">Reference proteome</keyword>
<protein>
    <submittedName>
        <fullName evidence="2">Uncharacterized protein</fullName>
    </submittedName>
</protein>
<feature type="coiled-coil region" evidence="1">
    <location>
        <begin position="278"/>
        <end position="312"/>
    </location>
</feature>
<organism evidence="2 3">
    <name type="scientific">Actinophytocola algeriensis</name>
    <dbReference type="NCBI Taxonomy" id="1768010"/>
    <lineage>
        <taxon>Bacteria</taxon>
        <taxon>Bacillati</taxon>
        <taxon>Actinomycetota</taxon>
        <taxon>Actinomycetes</taxon>
        <taxon>Pseudonocardiales</taxon>
        <taxon>Pseudonocardiaceae</taxon>
    </lineage>
</organism>